<comment type="caution">
    <text evidence="1">The sequence shown here is derived from an EMBL/GenBank/DDBJ whole genome shotgun (WGS) entry which is preliminary data.</text>
</comment>
<sequence length="80" mass="8422">MAKTAAAASVVAVETLRGAPQCGHLVARNDTIPPQSAQFVVLRICVLDFGVLGLCSDGSVFGSLTMKAFPHFSHSTVWFS</sequence>
<organism evidence="1">
    <name type="scientific">bioreactor metagenome</name>
    <dbReference type="NCBI Taxonomy" id="1076179"/>
    <lineage>
        <taxon>unclassified sequences</taxon>
        <taxon>metagenomes</taxon>
        <taxon>ecological metagenomes</taxon>
    </lineage>
</organism>
<proteinExistence type="predicted"/>
<dbReference type="AlphaFoldDB" id="A0A645F2B8"/>
<dbReference type="EMBL" id="VSSQ01053557">
    <property type="protein sequence ID" value="MPN07579.1"/>
    <property type="molecule type" value="Genomic_DNA"/>
</dbReference>
<name>A0A645F2B8_9ZZZZ</name>
<evidence type="ECO:0000313" key="1">
    <source>
        <dbReference type="EMBL" id="MPN07579.1"/>
    </source>
</evidence>
<reference evidence="1" key="1">
    <citation type="submission" date="2019-08" db="EMBL/GenBank/DDBJ databases">
        <authorList>
            <person name="Kucharzyk K."/>
            <person name="Murdoch R.W."/>
            <person name="Higgins S."/>
            <person name="Loffler F."/>
        </authorList>
    </citation>
    <scope>NUCLEOTIDE SEQUENCE</scope>
</reference>
<gene>
    <name evidence="1" type="ORF">SDC9_154850</name>
</gene>
<accession>A0A645F2B8</accession>
<protein>
    <submittedName>
        <fullName evidence="1">Uncharacterized protein</fullName>
    </submittedName>
</protein>